<name>A0A546XJB7_AGRTU</name>
<evidence type="ECO:0000313" key="6">
    <source>
        <dbReference type="Proteomes" id="UP000317023"/>
    </source>
</evidence>
<organism evidence="5 6">
    <name type="scientific">Agrobacterium tumefaciens</name>
    <dbReference type="NCBI Taxonomy" id="358"/>
    <lineage>
        <taxon>Bacteria</taxon>
        <taxon>Pseudomonadati</taxon>
        <taxon>Pseudomonadota</taxon>
        <taxon>Alphaproteobacteria</taxon>
        <taxon>Hyphomicrobiales</taxon>
        <taxon>Rhizobiaceae</taxon>
        <taxon>Rhizobium/Agrobacterium group</taxon>
        <taxon>Agrobacterium</taxon>
        <taxon>Agrobacterium tumefaciens complex</taxon>
    </lineage>
</organism>
<dbReference type="EMBL" id="SGOE01000011">
    <property type="protein sequence ID" value="TRB00840.1"/>
    <property type="molecule type" value="Genomic_DNA"/>
</dbReference>
<dbReference type="SMART" id="SM00345">
    <property type="entry name" value="HTH_GNTR"/>
    <property type="match status" value="1"/>
</dbReference>
<accession>A0A546XJB7</accession>
<keyword evidence="3" id="KW-0804">Transcription</keyword>
<keyword evidence="1" id="KW-0805">Transcription regulation</keyword>
<reference evidence="5 6" key="1">
    <citation type="journal article" date="2019" name="Appl. Microbiol. Biotechnol.">
        <title>Differential efficiency of wild type rhizogenic strains for rol gene transformation of plants.</title>
        <authorList>
            <person name="Desmet S."/>
            <person name="De Keyser E."/>
            <person name="Van Vaerenbergh J."/>
            <person name="Baeyen S."/>
            <person name="Van Huylenbroeck J."/>
            <person name="Geelen D."/>
            <person name="Dhooghe E."/>
        </authorList>
    </citation>
    <scope>NUCLEOTIDE SEQUENCE [LARGE SCALE GENOMIC DNA]</scope>
    <source>
        <strain evidence="5 6">MAFF210266</strain>
    </source>
</reference>
<dbReference type="SUPFAM" id="SSF48008">
    <property type="entry name" value="GntR ligand-binding domain-like"/>
    <property type="match status" value="1"/>
</dbReference>
<protein>
    <submittedName>
        <fullName evidence="5">GntR family transcriptional regulator</fullName>
    </submittedName>
</protein>
<dbReference type="AlphaFoldDB" id="A0A546XJB7"/>
<evidence type="ECO:0000256" key="1">
    <source>
        <dbReference type="ARBA" id="ARBA00023015"/>
    </source>
</evidence>
<sequence length="240" mass="26569">MPRSGHVRIARTASFGSPNLEEQMEFTQLTSEPLHEQAYVALRNALLTGRLAPGQPLTIRGIGSSLGISSTPVREALQRLIAEGALQLAANRSIQVPVMTRDRFVEVTDIRLRLERLAVEAAATRAGEELCDRLHALSARMQVAINNRSFPDYLADNQTFHFTIYEASNLPYLQQLIGLCWLRTGPWLNGLAQEGRYHSIANDEHEKMINALRRKDACAASEATGRDISEAASVLIELLP</sequence>
<dbReference type="PROSITE" id="PS50949">
    <property type="entry name" value="HTH_GNTR"/>
    <property type="match status" value="1"/>
</dbReference>
<gene>
    <name evidence="5" type="ORF">EXN61_25205</name>
</gene>
<dbReference type="InterPro" id="IPR011711">
    <property type="entry name" value="GntR_C"/>
</dbReference>
<dbReference type="SUPFAM" id="SSF46785">
    <property type="entry name" value="Winged helix' DNA-binding domain"/>
    <property type="match status" value="1"/>
</dbReference>
<dbReference type="Gene3D" id="1.10.10.10">
    <property type="entry name" value="Winged helix-like DNA-binding domain superfamily/Winged helix DNA-binding domain"/>
    <property type="match status" value="1"/>
</dbReference>
<dbReference type="Pfam" id="PF00392">
    <property type="entry name" value="GntR"/>
    <property type="match status" value="1"/>
</dbReference>
<evidence type="ECO:0000256" key="3">
    <source>
        <dbReference type="ARBA" id="ARBA00023163"/>
    </source>
</evidence>
<dbReference type="InterPro" id="IPR036388">
    <property type="entry name" value="WH-like_DNA-bd_sf"/>
</dbReference>
<feature type="domain" description="HTH gntR-type" evidence="4">
    <location>
        <begin position="32"/>
        <end position="99"/>
    </location>
</feature>
<keyword evidence="2" id="KW-0238">DNA-binding</keyword>
<dbReference type="InterPro" id="IPR000524">
    <property type="entry name" value="Tscrpt_reg_HTH_GntR"/>
</dbReference>
<evidence type="ECO:0000256" key="2">
    <source>
        <dbReference type="ARBA" id="ARBA00023125"/>
    </source>
</evidence>
<dbReference type="PANTHER" id="PTHR43537">
    <property type="entry name" value="TRANSCRIPTIONAL REGULATOR, GNTR FAMILY"/>
    <property type="match status" value="1"/>
</dbReference>
<dbReference type="GO" id="GO:0003700">
    <property type="term" value="F:DNA-binding transcription factor activity"/>
    <property type="evidence" value="ECO:0007669"/>
    <property type="project" value="InterPro"/>
</dbReference>
<dbReference type="PANTHER" id="PTHR43537:SF39">
    <property type="entry name" value="HTH-TYPE TRANSCRIPTIONAL REGULATOR MCBR"/>
    <property type="match status" value="1"/>
</dbReference>
<evidence type="ECO:0000259" key="4">
    <source>
        <dbReference type="PROSITE" id="PS50949"/>
    </source>
</evidence>
<dbReference type="Proteomes" id="UP000317023">
    <property type="component" value="Unassembled WGS sequence"/>
</dbReference>
<dbReference type="GO" id="GO:0003677">
    <property type="term" value="F:DNA binding"/>
    <property type="evidence" value="ECO:0007669"/>
    <property type="project" value="UniProtKB-KW"/>
</dbReference>
<evidence type="ECO:0000313" key="5">
    <source>
        <dbReference type="EMBL" id="TRB00840.1"/>
    </source>
</evidence>
<dbReference type="Gene3D" id="1.20.120.530">
    <property type="entry name" value="GntR ligand-binding domain-like"/>
    <property type="match status" value="1"/>
</dbReference>
<dbReference type="InterPro" id="IPR036390">
    <property type="entry name" value="WH_DNA-bd_sf"/>
</dbReference>
<comment type="caution">
    <text evidence="5">The sequence shown here is derived from an EMBL/GenBank/DDBJ whole genome shotgun (WGS) entry which is preliminary data.</text>
</comment>
<dbReference type="InterPro" id="IPR008920">
    <property type="entry name" value="TF_FadR/GntR_C"/>
</dbReference>
<dbReference type="Pfam" id="PF07729">
    <property type="entry name" value="FCD"/>
    <property type="match status" value="1"/>
</dbReference>
<dbReference type="SMART" id="SM00895">
    <property type="entry name" value="FCD"/>
    <property type="match status" value="1"/>
</dbReference>
<proteinExistence type="predicted"/>